<dbReference type="RefSeq" id="WP_198829891.1">
    <property type="nucleotide sequence ID" value="NZ_CP066308.1"/>
</dbReference>
<proteinExistence type="predicted"/>
<organism evidence="1 3">
    <name type="scientific">Brevibacillus composti</name>
    <dbReference type="NCBI Taxonomy" id="2796470"/>
    <lineage>
        <taxon>Bacteria</taxon>
        <taxon>Bacillati</taxon>
        <taxon>Bacillota</taxon>
        <taxon>Bacilli</taxon>
        <taxon>Bacillales</taxon>
        <taxon>Paenibacillaceae</taxon>
        <taxon>Brevibacillus</taxon>
    </lineage>
</organism>
<dbReference type="KEGG" id="bcop:JD108_11250"/>
<dbReference type="Proteomes" id="UP000677234">
    <property type="component" value="Chromosome"/>
</dbReference>
<accession>A0A7T5EPI8</accession>
<evidence type="ECO:0000313" key="4">
    <source>
        <dbReference type="Proteomes" id="UP000677234"/>
    </source>
</evidence>
<evidence type="ECO:0000313" key="2">
    <source>
        <dbReference type="EMBL" id="QUO43418.1"/>
    </source>
</evidence>
<reference evidence="2" key="2">
    <citation type="submission" date="2021-04" db="EMBL/GenBank/DDBJ databases">
        <title>Brevibacillus composti FJAT-54423, complete genome.</title>
        <authorList>
            <person name="Tang R."/>
        </authorList>
    </citation>
    <scope>NUCLEOTIDE SEQUENCE</scope>
    <source>
        <strain evidence="2">FJAT-54424</strain>
    </source>
</reference>
<dbReference type="Proteomes" id="UP000595847">
    <property type="component" value="Chromosome"/>
</dbReference>
<sequence>MLRREKKWTPVRVFTTTLLGDLVGRNETLVLFPFSLSCGNYTFGSFESIYSGIFVEKIIALLDIVVSSTLEESFETQNLPNIDPVIVPNRLA</sequence>
<gene>
    <name evidence="1" type="ORF">JD108_11250</name>
    <name evidence="2" type="ORF">KDJ56_10935</name>
</gene>
<reference evidence="1 3" key="1">
    <citation type="submission" date="2020-12" db="EMBL/GenBank/DDBJ databases">
        <title>strain FJAT-54423T represents a novel species of the genus Brevibacillus.</title>
        <authorList>
            <person name="Tang R."/>
        </authorList>
    </citation>
    <scope>NUCLEOTIDE SEQUENCE [LARGE SCALE GENOMIC DNA]</scope>
    <source>
        <strain evidence="1 3">FJAT-54423</strain>
    </source>
</reference>
<keyword evidence="4" id="KW-1185">Reference proteome</keyword>
<dbReference type="EMBL" id="CP073708">
    <property type="protein sequence ID" value="QUO43418.1"/>
    <property type="molecule type" value="Genomic_DNA"/>
</dbReference>
<name>A0A7T5EPI8_9BACL</name>
<dbReference type="EMBL" id="CP066308">
    <property type="protein sequence ID" value="QQE76391.1"/>
    <property type="molecule type" value="Genomic_DNA"/>
</dbReference>
<evidence type="ECO:0000313" key="1">
    <source>
        <dbReference type="EMBL" id="QQE76391.1"/>
    </source>
</evidence>
<protein>
    <submittedName>
        <fullName evidence="1">Uncharacterized protein</fullName>
    </submittedName>
</protein>
<evidence type="ECO:0000313" key="3">
    <source>
        <dbReference type="Proteomes" id="UP000595847"/>
    </source>
</evidence>
<dbReference type="AlphaFoldDB" id="A0A7T5EPI8"/>